<gene>
    <name evidence="2" type="ORF">HC175_13530</name>
</gene>
<feature type="signal peptide" evidence="1">
    <location>
        <begin position="1"/>
        <end position="19"/>
    </location>
</feature>
<feature type="chain" id="PRO_5046089579" evidence="1">
    <location>
        <begin position="20"/>
        <end position="275"/>
    </location>
</feature>
<comment type="caution">
    <text evidence="2">The sequence shown here is derived from an EMBL/GenBank/DDBJ whole genome shotgun (WGS) entry which is preliminary data.</text>
</comment>
<sequence length="275" mass="30913">MKKIICLLFCFGITTTFLAQNLESYQYIKVPIKYEFLKQENQYQLNALTAFLFEKKGYQVLFREEIPTGIDPCNVLKADVKSDSGLFRSRLFFTLQNCKNEIVYTSETGVSAEKNFKASYHEALRSAFESFEKNAFDSSIAQVPEKKSPVTTEERAQEVIIDPVVSVKEVEALEETVEEIPTEGEVENVNTTGKTFTNGSINYLLKSTPSGYELFKKGSEKKFASLLKSGGGKNFIYASENISGNAFFDTSGNLVVEYLDANSQQLISVIYKLQP</sequence>
<keyword evidence="3" id="KW-1185">Reference proteome</keyword>
<name>A0ABX1D424_9FLAO</name>
<proteinExistence type="predicted"/>
<keyword evidence="1" id="KW-0732">Signal</keyword>
<evidence type="ECO:0000313" key="3">
    <source>
        <dbReference type="Proteomes" id="UP000703674"/>
    </source>
</evidence>
<dbReference type="Proteomes" id="UP000703674">
    <property type="component" value="Unassembled WGS sequence"/>
</dbReference>
<evidence type="ECO:0000313" key="2">
    <source>
        <dbReference type="EMBL" id="NJW53938.1"/>
    </source>
</evidence>
<protein>
    <submittedName>
        <fullName evidence="2">Uncharacterized protein</fullName>
    </submittedName>
</protein>
<organism evidence="2 3">
    <name type="scientific">Salinimicrobium oceani</name>
    <dbReference type="NCBI Taxonomy" id="2722702"/>
    <lineage>
        <taxon>Bacteria</taxon>
        <taxon>Pseudomonadati</taxon>
        <taxon>Bacteroidota</taxon>
        <taxon>Flavobacteriia</taxon>
        <taxon>Flavobacteriales</taxon>
        <taxon>Flavobacteriaceae</taxon>
        <taxon>Salinimicrobium</taxon>
    </lineage>
</organism>
<accession>A0ABX1D424</accession>
<evidence type="ECO:0000256" key="1">
    <source>
        <dbReference type="SAM" id="SignalP"/>
    </source>
</evidence>
<reference evidence="2 3" key="1">
    <citation type="submission" date="2020-03" db="EMBL/GenBank/DDBJ databases">
        <title>Salinimicrobium sp. nov, isolated from SCS.</title>
        <authorList>
            <person name="Cao W.R."/>
        </authorList>
    </citation>
    <scope>NUCLEOTIDE SEQUENCE [LARGE SCALE GENOMIC DNA]</scope>
    <source>
        <strain evidence="3">J15B91</strain>
    </source>
</reference>
<dbReference type="EMBL" id="JAAVJR010000009">
    <property type="protein sequence ID" value="NJW53938.1"/>
    <property type="molecule type" value="Genomic_DNA"/>
</dbReference>
<dbReference type="RefSeq" id="WP_168139041.1">
    <property type="nucleotide sequence ID" value="NZ_JAAVJR010000009.1"/>
</dbReference>